<keyword evidence="2" id="KW-1185">Reference proteome</keyword>
<evidence type="ECO:0000313" key="1">
    <source>
        <dbReference type="EMBL" id="KAE9585291.1"/>
    </source>
</evidence>
<dbReference type="AlphaFoldDB" id="A0A6A4N912"/>
<gene>
    <name evidence="1" type="ORF">Lalb_Chr25g0287421</name>
</gene>
<accession>A0A6A4N912</accession>
<evidence type="ECO:0000313" key="2">
    <source>
        <dbReference type="Proteomes" id="UP000447434"/>
    </source>
</evidence>
<dbReference type="EMBL" id="WOCE01000025">
    <property type="protein sequence ID" value="KAE9585291.1"/>
    <property type="molecule type" value="Genomic_DNA"/>
</dbReference>
<dbReference type="OrthoDB" id="696485at2759"/>
<comment type="caution">
    <text evidence="1">The sequence shown here is derived from an EMBL/GenBank/DDBJ whole genome shotgun (WGS) entry which is preliminary data.</text>
</comment>
<protein>
    <recommendedName>
        <fullName evidence="3">Reverse transcriptase zinc-binding domain-containing protein</fullName>
    </recommendedName>
</protein>
<organism evidence="1 2">
    <name type="scientific">Lupinus albus</name>
    <name type="common">White lupine</name>
    <name type="synonym">Lupinus termis</name>
    <dbReference type="NCBI Taxonomy" id="3870"/>
    <lineage>
        <taxon>Eukaryota</taxon>
        <taxon>Viridiplantae</taxon>
        <taxon>Streptophyta</taxon>
        <taxon>Embryophyta</taxon>
        <taxon>Tracheophyta</taxon>
        <taxon>Spermatophyta</taxon>
        <taxon>Magnoliopsida</taxon>
        <taxon>eudicotyledons</taxon>
        <taxon>Gunneridae</taxon>
        <taxon>Pentapetalae</taxon>
        <taxon>rosids</taxon>
        <taxon>fabids</taxon>
        <taxon>Fabales</taxon>
        <taxon>Fabaceae</taxon>
        <taxon>Papilionoideae</taxon>
        <taxon>50 kb inversion clade</taxon>
        <taxon>genistoids sensu lato</taxon>
        <taxon>core genistoids</taxon>
        <taxon>Genisteae</taxon>
        <taxon>Lupinus</taxon>
    </lineage>
</organism>
<dbReference type="Proteomes" id="UP000447434">
    <property type="component" value="Chromosome 25"/>
</dbReference>
<sequence length="100" mass="11960">MIVHHVALPLAPTNHFLNHVGMVKDKRSRQTWSIIWYATIWALWRVRNNTIFNNVRRSISHILDVAMVNDWLWIKNFLGMTYIAYSDWILNHLQCMNITL</sequence>
<proteinExistence type="predicted"/>
<reference evidence="2" key="1">
    <citation type="journal article" date="2020" name="Nat. Commun.">
        <title>Genome sequence of the cluster root forming white lupin.</title>
        <authorList>
            <person name="Hufnagel B."/>
            <person name="Marques A."/>
            <person name="Soriano A."/>
            <person name="Marques L."/>
            <person name="Divol F."/>
            <person name="Doumas P."/>
            <person name="Sallet E."/>
            <person name="Mancinotti D."/>
            <person name="Carrere S."/>
            <person name="Marande W."/>
            <person name="Arribat S."/>
            <person name="Keller J."/>
            <person name="Huneau C."/>
            <person name="Blein T."/>
            <person name="Aime D."/>
            <person name="Laguerre M."/>
            <person name="Taylor J."/>
            <person name="Schubert V."/>
            <person name="Nelson M."/>
            <person name="Geu-Flores F."/>
            <person name="Crespi M."/>
            <person name="Gallardo-Guerrero K."/>
            <person name="Delaux P.-M."/>
            <person name="Salse J."/>
            <person name="Berges H."/>
            <person name="Guyot R."/>
            <person name="Gouzy J."/>
            <person name="Peret B."/>
        </authorList>
    </citation>
    <scope>NUCLEOTIDE SEQUENCE [LARGE SCALE GENOMIC DNA]</scope>
    <source>
        <strain evidence="2">cv. Amiga</strain>
    </source>
</reference>
<evidence type="ECO:0008006" key="3">
    <source>
        <dbReference type="Google" id="ProtNLM"/>
    </source>
</evidence>
<name>A0A6A4N912_LUPAL</name>